<evidence type="ECO:0000256" key="8">
    <source>
        <dbReference type="ARBA" id="ARBA00023163"/>
    </source>
</evidence>
<evidence type="ECO:0000256" key="5">
    <source>
        <dbReference type="ARBA" id="ARBA00022833"/>
    </source>
</evidence>
<keyword evidence="4 10" id="KW-0863">Zinc-finger</keyword>
<dbReference type="Gene3D" id="3.30.160.60">
    <property type="entry name" value="Classic Zinc Finger"/>
    <property type="match status" value="5"/>
</dbReference>
<dbReference type="FunFam" id="3.30.160.60:FF:000003">
    <property type="entry name" value="Zinc finger protein 3 homolog"/>
    <property type="match status" value="1"/>
</dbReference>
<dbReference type="PROSITE" id="PS50157">
    <property type="entry name" value="ZINC_FINGER_C2H2_2"/>
    <property type="match status" value="5"/>
</dbReference>
<dbReference type="GO" id="GO:0005634">
    <property type="term" value="C:nucleus"/>
    <property type="evidence" value="ECO:0007669"/>
    <property type="project" value="UniProtKB-SubCell"/>
</dbReference>
<dbReference type="OrthoDB" id="3437960at2759"/>
<evidence type="ECO:0000313" key="12">
    <source>
        <dbReference type="EMBL" id="KOF76145.1"/>
    </source>
</evidence>
<feature type="domain" description="C2H2-type" evidence="11">
    <location>
        <begin position="124"/>
        <end position="151"/>
    </location>
</feature>
<dbReference type="Pfam" id="PF00096">
    <property type="entry name" value="zf-C2H2"/>
    <property type="match status" value="4"/>
</dbReference>
<keyword evidence="2" id="KW-0479">Metal-binding</keyword>
<evidence type="ECO:0000256" key="9">
    <source>
        <dbReference type="ARBA" id="ARBA00023242"/>
    </source>
</evidence>
<evidence type="ECO:0000259" key="11">
    <source>
        <dbReference type="PROSITE" id="PS50157"/>
    </source>
</evidence>
<dbReference type="PROSITE" id="PS00028">
    <property type="entry name" value="ZINC_FINGER_C2H2_1"/>
    <property type="match status" value="5"/>
</dbReference>
<feature type="domain" description="C2H2-type" evidence="11">
    <location>
        <begin position="68"/>
        <end position="95"/>
    </location>
</feature>
<reference evidence="12" key="1">
    <citation type="submission" date="2015-07" db="EMBL/GenBank/DDBJ databases">
        <title>MeaNS - Measles Nucleotide Surveillance Program.</title>
        <authorList>
            <person name="Tran T."/>
            <person name="Druce J."/>
        </authorList>
    </citation>
    <scope>NUCLEOTIDE SEQUENCE</scope>
    <source>
        <strain evidence="12">UCB-OBI-ISO-001</strain>
        <tissue evidence="12">Gonad</tissue>
    </source>
</reference>
<evidence type="ECO:0000256" key="10">
    <source>
        <dbReference type="PROSITE-ProRule" id="PRU00042"/>
    </source>
</evidence>
<dbReference type="GO" id="GO:0000978">
    <property type="term" value="F:RNA polymerase II cis-regulatory region sequence-specific DNA binding"/>
    <property type="evidence" value="ECO:0007669"/>
    <property type="project" value="TreeGrafter"/>
</dbReference>
<keyword evidence="7" id="KW-0238">DNA-binding</keyword>
<dbReference type="SMART" id="SM00355">
    <property type="entry name" value="ZnF_C2H2"/>
    <property type="match status" value="6"/>
</dbReference>
<comment type="subcellular location">
    <subcellularLocation>
        <location evidence="1">Nucleus</location>
    </subcellularLocation>
</comment>
<keyword evidence="9" id="KW-0539">Nucleus</keyword>
<dbReference type="KEGG" id="obi:106876962"/>
<dbReference type="FunFam" id="3.30.160.60:FF:000110">
    <property type="entry name" value="Zinc finger protein-like"/>
    <property type="match status" value="1"/>
</dbReference>
<evidence type="ECO:0000256" key="2">
    <source>
        <dbReference type="ARBA" id="ARBA00022723"/>
    </source>
</evidence>
<sequence length="249" mass="28619">MSQLLSNPLVFDYPDKSFENKSHMASEIPPKINISSDFPHICGFCGKGYCRKDRLDRHKLTHSEEKPHKCDFCGKGYCRKDHLDRHKITHSGAKPHECNFCDKKFYRKDHLDKHRRTHLGGKLYSCEYCGRTFSLKLNLDQHKLIHTNNAQGGSRSKSTSNCNDPSASYCKCNLCGKYFTDKTNFERHKTTSKPQMFQCMFCDKAFEIECFLNQHLQSTHSSIAINNKTIQKQINSSVNLNTPNSPSSV</sequence>
<keyword evidence="6" id="KW-0805">Transcription regulation</keyword>
<dbReference type="InterPro" id="IPR013087">
    <property type="entry name" value="Znf_C2H2_type"/>
</dbReference>
<dbReference type="InterPro" id="IPR036236">
    <property type="entry name" value="Znf_C2H2_sf"/>
</dbReference>
<dbReference type="GO" id="GO:0000981">
    <property type="term" value="F:DNA-binding transcription factor activity, RNA polymerase II-specific"/>
    <property type="evidence" value="ECO:0007669"/>
    <property type="project" value="TreeGrafter"/>
</dbReference>
<evidence type="ECO:0000256" key="7">
    <source>
        <dbReference type="ARBA" id="ARBA00023125"/>
    </source>
</evidence>
<evidence type="ECO:0000256" key="6">
    <source>
        <dbReference type="ARBA" id="ARBA00023015"/>
    </source>
</evidence>
<feature type="domain" description="C2H2-type" evidence="11">
    <location>
        <begin position="96"/>
        <end position="123"/>
    </location>
</feature>
<keyword evidence="8" id="KW-0804">Transcription</keyword>
<dbReference type="EMBL" id="KQ421864">
    <property type="protein sequence ID" value="KOF76145.1"/>
    <property type="molecule type" value="Genomic_DNA"/>
</dbReference>
<feature type="domain" description="C2H2-type" evidence="11">
    <location>
        <begin position="197"/>
        <end position="221"/>
    </location>
</feature>
<keyword evidence="3" id="KW-0677">Repeat</keyword>
<dbReference type="FunFam" id="3.30.160.60:FF:000045">
    <property type="entry name" value="ZFP69 zinc finger protein B"/>
    <property type="match status" value="1"/>
</dbReference>
<dbReference type="GO" id="GO:0008270">
    <property type="term" value="F:zinc ion binding"/>
    <property type="evidence" value="ECO:0007669"/>
    <property type="project" value="UniProtKB-KW"/>
</dbReference>
<gene>
    <name evidence="12" type="ORF">OCBIM_22033749mg</name>
</gene>
<evidence type="ECO:0000256" key="3">
    <source>
        <dbReference type="ARBA" id="ARBA00022737"/>
    </source>
</evidence>
<dbReference type="PANTHER" id="PTHR23235">
    <property type="entry name" value="KRUEPPEL-LIKE TRANSCRIPTION FACTOR"/>
    <property type="match status" value="1"/>
</dbReference>
<protein>
    <recommendedName>
        <fullName evidence="11">C2H2-type domain-containing protein</fullName>
    </recommendedName>
</protein>
<accession>A0A0L8GHZ6</accession>
<dbReference type="SUPFAM" id="SSF57667">
    <property type="entry name" value="beta-beta-alpha zinc fingers"/>
    <property type="match status" value="3"/>
</dbReference>
<keyword evidence="5" id="KW-0862">Zinc</keyword>
<evidence type="ECO:0000256" key="4">
    <source>
        <dbReference type="ARBA" id="ARBA00022771"/>
    </source>
</evidence>
<feature type="domain" description="C2H2-type" evidence="11">
    <location>
        <begin position="40"/>
        <end position="67"/>
    </location>
</feature>
<dbReference type="PANTHER" id="PTHR23235:SF120">
    <property type="entry name" value="KRUPPEL-LIKE FACTOR 15"/>
    <property type="match status" value="1"/>
</dbReference>
<proteinExistence type="predicted"/>
<evidence type="ECO:0000256" key="1">
    <source>
        <dbReference type="ARBA" id="ARBA00004123"/>
    </source>
</evidence>
<dbReference type="AlphaFoldDB" id="A0A0L8GHZ6"/>
<organism evidence="12">
    <name type="scientific">Octopus bimaculoides</name>
    <name type="common">California two-spotted octopus</name>
    <dbReference type="NCBI Taxonomy" id="37653"/>
    <lineage>
        <taxon>Eukaryota</taxon>
        <taxon>Metazoa</taxon>
        <taxon>Spiralia</taxon>
        <taxon>Lophotrochozoa</taxon>
        <taxon>Mollusca</taxon>
        <taxon>Cephalopoda</taxon>
        <taxon>Coleoidea</taxon>
        <taxon>Octopodiformes</taxon>
        <taxon>Octopoda</taxon>
        <taxon>Incirrata</taxon>
        <taxon>Octopodidae</taxon>
        <taxon>Octopus</taxon>
    </lineage>
</organism>
<name>A0A0L8GHZ6_OCTBM</name>